<name>A0A2K2AQZ8_POPTR</name>
<sequence length="112" mass="12906">MHVHGFDICSCRGKSLFSDSTELLMEPLQLVVQFHRWKASGLLNAQSEVETGDAVQSSKSQQEMLSRLENIQEEDYIQVRELSRKESSLVIPLKSSLFVFKVYEQDQTPEER</sequence>
<evidence type="ECO:0000313" key="1">
    <source>
        <dbReference type="EMBL" id="PNT39957.1"/>
    </source>
</evidence>
<organism evidence="1 2">
    <name type="scientific">Populus trichocarpa</name>
    <name type="common">Western balsam poplar</name>
    <name type="synonym">Populus balsamifera subsp. trichocarpa</name>
    <dbReference type="NCBI Taxonomy" id="3694"/>
    <lineage>
        <taxon>Eukaryota</taxon>
        <taxon>Viridiplantae</taxon>
        <taxon>Streptophyta</taxon>
        <taxon>Embryophyta</taxon>
        <taxon>Tracheophyta</taxon>
        <taxon>Spermatophyta</taxon>
        <taxon>Magnoliopsida</taxon>
        <taxon>eudicotyledons</taxon>
        <taxon>Gunneridae</taxon>
        <taxon>Pentapetalae</taxon>
        <taxon>rosids</taxon>
        <taxon>fabids</taxon>
        <taxon>Malpighiales</taxon>
        <taxon>Salicaceae</taxon>
        <taxon>Saliceae</taxon>
        <taxon>Populus</taxon>
    </lineage>
</organism>
<dbReference type="Proteomes" id="UP000006729">
    <property type="component" value="Chromosome 4"/>
</dbReference>
<gene>
    <name evidence="1" type="ORF">POPTR_004G069100</name>
</gene>
<dbReference type="AlphaFoldDB" id="A0A2K2AQZ8"/>
<accession>A0A2K2AQZ8</accession>
<proteinExistence type="predicted"/>
<dbReference type="InParanoid" id="A0A2K2AQZ8"/>
<dbReference type="EMBL" id="CM009293">
    <property type="protein sequence ID" value="PNT39957.1"/>
    <property type="molecule type" value="Genomic_DNA"/>
</dbReference>
<protein>
    <submittedName>
        <fullName evidence="1">Uncharacterized protein</fullName>
    </submittedName>
</protein>
<reference evidence="1 2" key="1">
    <citation type="journal article" date="2006" name="Science">
        <title>The genome of black cottonwood, Populus trichocarpa (Torr. &amp; Gray).</title>
        <authorList>
            <person name="Tuskan G.A."/>
            <person name="Difazio S."/>
            <person name="Jansson S."/>
            <person name="Bohlmann J."/>
            <person name="Grigoriev I."/>
            <person name="Hellsten U."/>
            <person name="Putnam N."/>
            <person name="Ralph S."/>
            <person name="Rombauts S."/>
            <person name="Salamov A."/>
            <person name="Schein J."/>
            <person name="Sterck L."/>
            <person name="Aerts A."/>
            <person name="Bhalerao R.R."/>
            <person name="Bhalerao R.P."/>
            <person name="Blaudez D."/>
            <person name="Boerjan W."/>
            <person name="Brun A."/>
            <person name="Brunner A."/>
            <person name="Busov V."/>
            <person name="Campbell M."/>
            <person name="Carlson J."/>
            <person name="Chalot M."/>
            <person name="Chapman J."/>
            <person name="Chen G.L."/>
            <person name="Cooper D."/>
            <person name="Coutinho P.M."/>
            <person name="Couturier J."/>
            <person name="Covert S."/>
            <person name="Cronk Q."/>
            <person name="Cunningham R."/>
            <person name="Davis J."/>
            <person name="Degroeve S."/>
            <person name="Dejardin A."/>
            <person name="Depamphilis C."/>
            <person name="Detter J."/>
            <person name="Dirks B."/>
            <person name="Dubchak I."/>
            <person name="Duplessis S."/>
            <person name="Ehlting J."/>
            <person name="Ellis B."/>
            <person name="Gendler K."/>
            <person name="Goodstein D."/>
            <person name="Gribskov M."/>
            <person name="Grimwood J."/>
            <person name="Groover A."/>
            <person name="Gunter L."/>
            <person name="Hamberger B."/>
            <person name="Heinze B."/>
            <person name="Helariutta Y."/>
            <person name="Henrissat B."/>
            <person name="Holligan D."/>
            <person name="Holt R."/>
            <person name="Huang W."/>
            <person name="Islam-Faridi N."/>
            <person name="Jones S."/>
            <person name="Jones-Rhoades M."/>
            <person name="Jorgensen R."/>
            <person name="Joshi C."/>
            <person name="Kangasjarvi J."/>
            <person name="Karlsson J."/>
            <person name="Kelleher C."/>
            <person name="Kirkpatrick R."/>
            <person name="Kirst M."/>
            <person name="Kohler A."/>
            <person name="Kalluri U."/>
            <person name="Larimer F."/>
            <person name="Leebens-Mack J."/>
            <person name="Leple J.C."/>
            <person name="Locascio P."/>
            <person name="Lou Y."/>
            <person name="Lucas S."/>
            <person name="Martin F."/>
            <person name="Montanini B."/>
            <person name="Napoli C."/>
            <person name="Nelson D.R."/>
            <person name="Nelson C."/>
            <person name="Nieminen K."/>
            <person name="Nilsson O."/>
            <person name="Pereda V."/>
            <person name="Peter G."/>
            <person name="Philippe R."/>
            <person name="Pilate G."/>
            <person name="Poliakov A."/>
            <person name="Razumovskaya J."/>
            <person name="Richardson P."/>
            <person name="Rinaldi C."/>
            <person name="Ritland K."/>
            <person name="Rouze P."/>
            <person name="Ryaboy D."/>
            <person name="Schmutz J."/>
            <person name="Schrader J."/>
            <person name="Segerman B."/>
            <person name="Shin H."/>
            <person name="Siddiqui A."/>
            <person name="Sterky F."/>
            <person name="Terry A."/>
            <person name="Tsai C.J."/>
            <person name="Uberbacher E."/>
            <person name="Unneberg P."/>
            <person name="Vahala J."/>
            <person name="Wall K."/>
            <person name="Wessler S."/>
            <person name="Yang G."/>
            <person name="Yin T."/>
            <person name="Douglas C."/>
            <person name="Marra M."/>
            <person name="Sandberg G."/>
            <person name="Van de Peer Y."/>
            <person name="Rokhsar D."/>
        </authorList>
    </citation>
    <scope>NUCLEOTIDE SEQUENCE [LARGE SCALE GENOMIC DNA]</scope>
    <source>
        <strain evidence="2">cv. Nisqually</strain>
    </source>
</reference>
<keyword evidence="2" id="KW-1185">Reference proteome</keyword>
<evidence type="ECO:0000313" key="2">
    <source>
        <dbReference type="Proteomes" id="UP000006729"/>
    </source>
</evidence>